<protein>
    <recommendedName>
        <fullName evidence="5">Type II toxin-antitoxin system RelE/ParE family toxin</fullName>
    </recommendedName>
</protein>
<dbReference type="PANTHER" id="PTHR33755">
    <property type="entry name" value="TOXIN PARE1-RELATED"/>
    <property type="match status" value="1"/>
</dbReference>
<reference evidence="3" key="1">
    <citation type="submission" date="2020-09" db="EMBL/GenBank/DDBJ databases">
        <title>New species isolated from human feces.</title>
        <authorList>
            <person name="Kitahara M."/>
            <person name="Shigeno Y."/>
            <person name="Shime M."/>
            <person name="Matsumoto Y."/>
            <person name="Nakamura S."/>
            <person name="Motooka D."/>
            <person name="Fukuoka S."/>
            <person name="Nishikawa H."/>
            <person name="Benno Y."/>
        </authorList>
    </citation>
    <scope>NUCLEOTIDE SEQUENCE</scope>
    <source>
        <strain evidence="3">MM35</strain>
    </source>
</reference>
<evidence type="ECO:0000256" key="1">
    <source>
        <dbReference type="ARBA" id="ARBA00006226"/>
    </source>
</evidence>
<comment type="similarity">
    <text evidence="1">Belongs to the RelE toxin family.</text>
</comment>
<keyword evidence="4" id="KW-1185">Reference proteome</keyword>
<dbReference type="Proteomes" id="UP000681343">
    <property type="component" value="Chromosome"/>
</dbReference>
<sequence>MYKLKITPAAAGDLAEISAYISMQLHNPQAARRIAKNITHDLRLLQQNPHLGFSVSSKIGRETNLRALLSGNYFLFYCVENETIQISRILDGRQDYLRVLFRTEEEK</sequence>
<evidence type="ECO:0000313" key="3">
    <source>
        <dbReference type="EMBL" id="BCK79084.1"/>
    </source>
</evidence>
<dbReference type="EMBL" id="AP023415">
    <property type="protein sequence ID" value="BCK79084.1"/>
    <property type="molecule type" value="Genomic_DNA"/>
</dbReference>
<proteinExistence type="inferred from homology"/>
<accession>A0A810PTG6</accession>
<evidence type="ECO:0000313" key="4">
    <source>
        <dbReference type="Proteomes" id="UP000681343"/>
    </source>
</evidence>
<dbReference type="Gene3D" id="3.30.2310.20">
    <property type="entry name" value="RelE-like"/>
    <property type="match status" value="1"/>
</dbReference>
<dbReference type="KEGG" id="vfa:MM35RIKEN_12760"/>
<evidence type="ECO:0008006" key="5">
    <source>
        <dbReference type="Google" id="ProtNLM"/>
    </source>
</evidence>
<dbReference type="InterPro" id="IPR035093">
    <property type="entry name" value="RelE/ParE_toxin_dom_sf"/>
</dbReference>
<dbReference type="InterPro" id="IPR007712">
    <property type="entry name" value="RelE/ParE_toxin"/>
</dbReference>
<keyword evidence="2" id="KW-1277">Toxin-antitoxin system</keyword>
<organism evidence="3 4">
    <name type="scientific">Vescimonas fastidiosa</name>
    <dbReference type="NCBI Taxonomy" id="2714353"/>
    <lineage>
        <taxon>Bacteria</taxon>
        <taxon>Bacillati</taxon>
        <taxon>Bacillota</taxon>
        <taxon>Clostridia</taxon>
        <taxon>Eubacteriales</taxon>
        <taxon>Oscillospiraceae</taxon>
        <taxon>Vescimonas</taxon>
    </lineage>
</organism>
<dbReference type="AlphaFoldDB" id="A0A810PTG6"/>
<dbReference type="InterPro" id="IPR051803">
    <property type="entry name" value="TA_system_RelE-like_toxin"/>
</dbReference>
<dbReference type="RefSeq" id="WP_212820292.1">
    <property type="nucleotide sequence ID" value="NZ_AP023415.1"/>
</dbReference>
<evidence type="ECO:0000256" key="2">
    <source>
        <dbReference type="ARBA" id="ARBA00022649"/>
    </source>
</evidence>
<name>A0A810PTG6_9FIRM</name>
<dbReference type="Pfam" id="PF05016">
    <property type="entry name" value="ParE_toxin"/>
    <property type="match status" value="1"/>
</dbReference>
<gene>
    <name evidence="3" type="ORF">MM35RIKEN_12760</name>
</gene>